<evidence type="ECO:0000256" key="1">
    <source>
        <dbReference type="ARBA" id="ARBA00004251"/>
    </source>
</evidence>
<feature type="transmembrane region" description="Helical" evidence="14">
    <location>
        <begin position="1074"/>
        <end position="1095"/>
    </location>
</feature>
<dbReference type="Proteomes" id="UP000438429">
    <property type="component" value="Unassembled WGS sequence"/>
</dbReference>
<gene>
    <name evidence="16" type="ORF">F2P81_007771</name>
</gene>
<dbReference type="PROSITE" id="PS00232">
    <property type="entry name" value="CADHERIN_1"/>
    <property type="match status" value="3"/>
</dbReference>
<dbReference type="CDD" id="cd11304">
    <property type="entry name" value="Cadherin_repeat"/>
    <property type="match status" value="9"/>
</dbReference>
<evidence type="ECO:0000256" key="5">
    <source>
        <dbReference type="ARBA" id="ARBA00022729"/>
    </source>
</evidence>
<feature type="domain" description="Cadherin" evidence="15">
    <location>
        <begin position="698"/>
        <end position="808"/>
    </location>
</feature>
<sequence>MESHVLRRQSNNKRCGRSHGPLATTQSTRPQDESPCSSLAPRTAEPRVAAATRRDRRYLTSRANTSPVIHTKVYHLCEDIPKGAVAFTIDATDAENDKLTYSLNGPNAIYFKVDTNTGIVKIRSPLDRESDDVLDLGIVVSDGRYAKAENLILILQDANDNKPIFKESSYDVEVPEVKPNDGFSLFSVVNTTGVVKLAGHLNYTALSIFYQLKIKATDGGGRCYFNETKYFSSVVFSFITVVDVPDLNPQFMGVPYAGKVAENSPLNLSVFKVLAIDLDTGVNDVINYSIEDSTPEGLFQISRTDGVISVMSAIDREVVGDIVNLTIKATESKLNSHGLPASTTATVLITIIDVNDIKPEFYVCGALRDELPCKKETHFTGEVFEHSLGLIPINMTVKDNDKISRTKLILEGADKDVFAVEPQYTPSDSIVQLLVKQPQILDFEETQQMVLQVVAIDEDEPSFHSTATVTITIKDKNDNSPTFQHDTFRLRVSEHSPAGTIVANITAEDPDTMDQGNITYRLLPDSILPYFDVEPHTGQIYVVNGTLLDHEGRSLYSATLQARDTDGKPGSTVLEITVTDINDEHPVFNRDSYLVFVEEGGQLEVKIEATDADAPDTVNSQIVYGIELSRYSDNFTIDPNTGVLKNSGVLDREALAPDLDGRLELNVTATDKGTPPLSSVVEVVINIEDINDNIPQFGASSYNFSVKEGEKGAYVGSVYAEDLDQTTDFNRISFSIIDGSFGSFIIRTFADERGYRGNITVDPDIELDYESARKQFKLRVEATDLEQKKAVATVVVNVLDVNDERPEFKPTDPVSVKENTTISGAVGSFSGQDKDGNYSLVYKLESMKCRCNGSLTPCNWFILEPTGEVRLNPESTADYEECDQAVVEAEVVDEYTEKRENSSVTTVVVSESASKGTSVAGVTATDPDSGVNRQIDFKVTEVQFEDTNNQTSDMRTLFEAVTTQQKDIYVGIIQTTEGLEMSLKGKYLVTVTATDTGGLSSSTVLDIFTVDESYKVELQFTRSVEEVELNRNIIIRSLTAATKAAVEVVAIKSETTEASRRVVFHIASNFESPYIINIFYSLASAITVMVAYFVYSNGTALTSNEVERMVSGPEHYPVLADLGLRSTDNNTLQTDFSLVFQGKPSVNDPDIDALKYILLGMVGGLVIVLAILTTSLMCTRRNYRRKLKAAKAMNSASMVTSDNQKSGPVVPGTNKYTMEGANPVLNLNMVLDLDEESSDVDKVSLNSLDYTDDMSVHGNDIKTNMLMIEEEEEEDYDDSGPPEYIEPLGAALAQRGKKLDKPHVGFNNPAFSTTDL</sequence>
<dbReference type="GO" id="GO:0045296">
    <property type="term" value="F:cadherin binding"/>
    <property type="evidence" value="ECO:0007669"/>
    <property type="project" value="TreeGrafter"/>
</dbReference>
<evidence type="ECO:0000256" key="11">
    <source>
        <dbReference type="ARBA" id="ARBA00023180"/>
    </source>
</evidence>
<evidence type="ECO:0000313" key="17">
    <source>
        <dbReference type="Proteomes" id="UP000438429"/>
    </source>
</evidence>
<keyword evidence="10 14" id="KW-0472">Membrane</keyword>
<dbReference type="GO" id="GO:0008013">
    <property type="term" value="F:beta-catenin binding"/>
    <property type="evidence" value="ECO:0007669"/>
    <property type="project" value="TreeGrafter"/>
</dbReference>
<dbReference type="FunFam" id="2.60.40.60:FF:000168">
    <property type="entry name" value="Cadherin-related family member 2"/>
    <property type="match status" value="1"/>
</dbReference>
<feature type="domain" description="Cadherin" evidence="15">
    <location>
        <begin position="484"/>
        <end position="588"/>
    </location>
</feature>
<feature type="domain" description="Cadherin" evidence="15">
    <location>
        <begin position="170"/>
        <end position="251"/>
    </location>
</feature>
<dbReference type="GO" id="GO:0016342">
    <property type="term" value="C:catenin complex"/>
    <property type="evidence" value="ECO:0007669"/>
    <property type="project" value="TreeGrafter"/>
</dbReference>
<feature type="compositionally biased region" description="Polar residues" evidence="13">
    <location>
        <begin position="23"/>
        <end position="37"/>
    </location>
</feature>
<dbReference type="PANTHER" id="PTHR24027:SF411">
    <property type="entry name" value="CADHERIN DOMAIN-CONTAINING PROTEIN"/>
    <property type="match status" value="1"/>
</dbReference>
<dbReference type="InterPro" id="IPR020894">
    <property type="entry name" value="Cadherin_CS"/>
</dbReference>
<dbReference type="EMBL" id="VEVO01000007">
    <property type="protein sequence ID" value="KAF0039536.1"/>
    <property type="molecule type" value="Genomic_DNA"/>
</dbReference>
<dbReference type="GO" id="GO:0005509">
    <property type="term" value="F:calcium ion binding"/>
    <property type="evidence" value="ECO:0007669"/>
    <property type="project" value="UniProtKB-UniRule"/>
</dbReference>
<feature type="region of interest" description="Disordered" evidence="13">
    <location>
        <begin position="1"/>
        <end position="56"/>
    </location>
</feature>
<dbReference type="PROSITE" id="PS50268">
    <property type="entry name" value="CADHERIN_2"/>
    <property type="match status" value="8"/>
</dbReference>
<dbReference type="PANTHER" id="PTHR24027">
    <property type="entry name" value="CADHERIN-23"/>
    <property type="match status" value="1"/>
</dbReference>
<evidence type="ECO:0000256" key="12">
    <source>
        <dbReference type="PROSITE-ProRule" id="PRU00043"/>
    </source>
</evidence>
<dbReference type="Gene3D" id="2.60.40.60">
    <property type="entry name" value="Cadherins"/>
    <property type="match status" value="9"/>
</dbReference>
<feature type="domain" description="Cadherin" evidence="15">
    <location>
        <begin position="391"/>
        <end position="483"/>
    </location>
</feature>
<keyword evidence="7 12" id="KW-0106">Calcium</keyword>
<dbReference type="SMART" id="SM00112">
    <property type="entry name" value="CA"/>
    <property type="match status" value="7"/>
</dbReference>
<evidence type="ECO:0000256" key="10">
    <source>
        <dbReference type="ARBA" id="ARBA00023136"/>
    </source>
</evidence>
<dbReference type="Pfam" id="PF00028">
    <property type="entry name" value="Cadherin"/>
    <property type="match status" value="5"/>
</dbReference>
<evidence type="ECO:0000259" key="15">
    <source>
        <dbReference type="PROSITE" id="PS50268"/>
    </source>
</evidence>
<proteinExistence type="predicted"/>
<evidence type="ECO:0000256" key="14">
    <source>
        <dbReference type="SAM" id="Phobius"/>
    </source>
</evidence>
<keyword evidence="5" id="KW-0732">Signal</keyword>
<evidence type="ECO:0000256" key="2">
    <source>
        <dbReference type="ARBA" id="ARBA00022475"/>
    </source>
</evidence>
<accession>A0A6A4SWB0</accession>
<evidence type="ECO:0000256" key="13">
    <source>
        <dbReference type="SAM" id="MobiDB-lite"/>
    </source>
</evidence>
<dbReference type="PRINTS" id="PR00205">
    <property type="entry name" value="CADHERIN"/>
</dbReference>
<comment type="subcellular location">
    <subcellularLocation>
        <location evidence="1">Cell membrane</location>
        <topology evidence="1">Single-pass type I membrane protein</topology>
    </subcellularLocation>
</comment>
<dbReference type="InterPro" id="IPR015919">
    <property type="entry name" value="Cadherin-like_sf"/>
</dbReference>
<dbReference type="GO" id="GO:0016477">
    <property type="term" value="P:cell migration"/>
    <property type="evidence" value="ECO:0007669"/>
    <property type="project" value="TreeGrafter"/>
</dbReference>
<feature type="domain" description="Cadherin" evidence="15">
    <location>
        <begin position="901"/>
        <end position="1020"/>
    </location>
</feature>
<evidence type="ECO:0000256" key="7">
    <source>
        <dbReference type="ARBA" id="ARBA00022837"/>
    </source>
</evidence>
<feature type="domain" description="Cadherin" evidence="15">
    <location>
        <begin position="76"/>
        <end position="165"/>
    </location>
</feature>
<dbReference type="GO" id="GO:0009653">
    <property type="term" value="P:anatomical structure morphogenesis"/>
    <property type="evidence" value="ECO:0007669"/>
    <property type="project" value="UniProtKB-ARBA"/>
</dbReference>
<dbReference type="InterPro" id="IPR039808">
    <property type="entry name" value="Cadherin"/>
</dbReference>
<evidence type="ECO:0000256" key="8">
    <source>
        <dbReference type="ARBA" id="ARBA00022889"/>
    </source>
</evidence>
<keyword evidence="3 14" id="KW-0812">Transmembrane</keyword>
<dbReference type="FunFam" id="2.60.40.60:FF:000123">
    <property type="entry name" value="Protocadherin beta 4"/>
    <property type="match status" value="1"/>
</dbReference>
<feature type="compositionally biased region" description="Basic residues" evidence="13">
    <location>
        <begin position="1"/>
        <end position="17"/>
    </location>
</feature>
<reference evidence="16 17" key="1">
    <citation type="submission" date="2019-06" db="EMBL/GenBank/DDBJ databases">
        <title>Draft genomes of female and male turbot (Scophthalmus maximus).</title>
        <authorList>
            <person name="Xu H."/>
            <person name="Xu X.-W."/>
            <person name="Shao C."/>
            <person name="Chen S."/>
        </authorList>
    </citation>
    <scope>NUCLEOTIDE SEQUENCE [LARGE SCALE GENOMIC DNA]</scope>
    <source>
        <strain evidence="16">Ysfricsl-2016a</strain>
        <tissue evidence="16">Blood</tissue>
    </source>
</reference>
<feature type="domain" description="Cadherin" evidence="15">
    <location>
        <begin position="589"/>
        <end position="697"/>
    </location>
</feature>
<protein>
    <recommendedName>
        <fullName evidence="15">Cadherin domain-containing protein</fullName>
    </recommendedName>
</protein>
<dbReference type="GO" id="GO:0007156">
    <property type="term" value="P:homophilic cell adhesion via plasma membrane adhesion molecules"/>
    <property type="evidence" value="ECO:0007669"/>
    <property type="project" value="InterPro"/>
</dbReference>
<dbReference type="InterPro" id="IPR002126">
    <property type="entry name" value="Cadherin-like_dom"/>
</dbReference>
<name>A0A6A4SWB0_SCOMX</name>
<feature type="domain" description="Cadherin" evidence="15">
    <location>
        <begin position="252"/>
        <end position="361"/>
    </location>
</feature>
<evidence type="ECO:0000256" key="4">
    <source>
        <dbReference type="ARBA" id="ARBA00022723"/>
    </source>
</evidence>
<evidence type="ECO:0000256" key="9">
    <source>
        <dbReference type="ARBA" id="ARBA00022989"/>
    </source>
</evidence>
<dbReference type="SUPFAM" id="SSF49313">
    <property type="entry name" value="Cadherin-like"/>
    <property type="match status" value="9"/>
</dbReference>
<evidence type="ECO:0000256" key="6">
    <source>
        <dbReference type="ARBA" id="ARBA00022737"/>
    </source>
</evidence>
<keyword evidence="4" id="KW-0479">Metal-binding</keyword>
<keyword evidence="6" id="KW-0677">Repeat</keyword>
<keyword evidence="8" id="KW-0130">Cell adhesion</keyword>
<keyword evidence="9 14" id="KW-1133">Transmembrane helix</keyword>
<evidence type="ECO:0000313" key="16">
    <source>
        <dbReference type="EMBL" id="KAF0039536.1"/>
    </source>
</evidence>
<feature type="transmembrane region" description="Helical" evidence="14">
    <location>
        <begin position="1156"/>
        <end position="1178"/>
    </location>
</feature>
<keyword evidence="11" id="KW-0325">Glycoprotein</keyword>
<comment type="caution">
    <text evidence="16">The sequence shown here is derived from an EMBL/GenBank/DDBJ whole genome shotgun (WGS) entry which is preliminary data.</text>
</comment>
<organism evidence="16 17">
    <name type="scientific">Scophthalmus maximus</name>
    <name type="common">Turbot</name>
    <name type="synonym">Psetta maxima</name>
    <dbReference type="NCBI Taxonomy" id="52904"/>
    <lineage>
        <taxon>Eukaryota</taxon>
        <taxon>Metazoa</taxon>
        <taxon>Chordata</taxon>
        <taxon>Craniata</taxon>
        <taxon>Vertebrata</taxon>
        <taxon>Euteleostomi</taxon>
        <taxon>Actinopterygii</taxon>
        <taxon>Neopterygii</taxon>
        <taxon>Teleostei</taxon>
        <taxon>Neoteleostei</taxon>
        <taxon>Acanthomorphata</taxon>
        <taxon>Carangaria</taxon>
        <taxon>Pleuronectiformes</taxon>
        <taxon>Pleuronectoidei</taxon>
        <taxon>Scophthalmidae</taxon>
        <taxon>Scophthalmus</taxon>
    </lineage>
</organism>
<evidence type="ECO:0000256" key="3">
    <source>
        <dbReference type="ARBA" id="ARBA00022692"/>
    </source>
</evidence>
<keyword evidence="2" id="KW-1003">Cell membrane</keyword>
<dbReference type="FunFam" id="2.60.40.60:FF:000252">
    <property type="entry name" value="Cadherin related family member 2"/>
    <property type="match status" value="1"/>
</dbReference>